<reference evidence="1" key="2">
    <citation type="journal article" date="1994" name="Curr. Genet.">
        <title>A new gene encoding tRNA(Pro) (GGG) is present in the chloroplast genome of black pine: a compilation of 32 tRNA genes from black pine chloroplasts.</title>
        <authorList>
            <person name="Tsudzuki J."/>
            <person name="Ito S."/>
            <person name="Tsudzuki T."/>
            <person name="Wakasugi T."/>
            <person name="Sugiura M."/>
        </authorList>
    </citation>
    <scope>NUCLEOTIDE SEQUENCE</scope>
</reference>
<keyword evidence="1" id="KW-0934">Plastid</keyword>
<keyword evidence="1" id="KW-0150">Chloroplast</keyword>
<proteinExistence type="predicted"/>
<dbReference type="EMBL" id="D17510">
    <property type="protein sequence ID" value="BAA04406.1"/>
    <property type="molecule type" value="Genomic_DNA"/>
</dbReference>
<organism evidence="1">
    <name type="scientific">Pinus thunbergii</name>
    <name type="common">Japanese black pine</name>
    <name type="synonym">Pinus thunbergiana</name>
    <dbReference type="NCBI Taxonomy" id="3350"/>
    <lineage>
        <taxon>Eukaryota</taxon>
        <taxon>Viridiplantae</taxon>
        <taxon>Streptophyta</taxon>
        <taxon>Embryophyta</taxon>
        <taxon>Tracheophyta</taxon>
        <taxon>Spermatophyta</taxon>
        <taxon>Pinopsida</taxon>
        <taxon>Pinidae</taxon>
        <taxon>Conifers I</taxon>
        <taxon>Pinales</taxon>
        <taxon>Pinaceae</taxon>
        <taxon>Pinus</taxon>
        <taxon>Pinus subgen. Pinus</taxon>
    </lineage>
</organism>
<protein>
    <submittedName>
        <fullName evidence="1">ORF63</fullName>
    </submittedName>
</protein>
<reference evidence="1" key="1">
    <citation type="journal article" date="1993" name="Mol. Gen. Genet.">
        <title>Chloroplast DNA of black pine retains a residual inverted repeat lacking rRNA genes: nucleotide sequences of trnQ, trnK, psbA, trnI and trnH and the absence of rps16.</title>
        <authorList>
            <person name="Tsudzuki J."/>
            <person name="Nakashima K."/>
            <person name="Tsudzuki T."/>
            <person name="Hiratsuka J."/>
            <person name="Shibata M."/>
            <person name="Wakasugi T."/>
            <person name="Sugiura M."/>
        </authorList>
    </citation>
    <scope>NUCLEOTIDE SEQUENCE</scope>
</reference>
<geneLocation type="chloroplast" evidence="1"/>
<name>Q32973_PINTH</name>
<sequence length="63" mass="7405">MNKNPFPNCTSLSQGIQLSGCILYSHILNKYNRDEKEHLLYSLCPDSLHPRSLYSIIWLIFFM</sequence>
<dbReference type="PIR" id="T07529">
    <property type="entry name" value="T07529"/>
</dbReference>
<reference evidence="1" key="3">
    <citation type="journal article" date="1994" name="Proc. Natl. Acad. Sci. U.S.A.">
        <title>Loss of all ndh genes as determined by sequencing the entire chloroplast genome of the black pine Pinus thunbergii.</title>
        <authorList>
            <person name="Wakasugi T."/>
            <person name="Tsudzuki J."/>
            <person name="Ito S."/>
            <person name="Nakashima K."/>
            <person name="Tsudzuki T."/>
            <person name="Sugiura M."/>
        </authorList>
    </citation>
    <scope>NUCLEOTIDE SEQUENCE</scope>
</reference>
<evidence type="ECO:0000313" key="1">
    <source>
        <dbReference type="EMBL" id="BAA04406.1"/>
    </source>
</evidence>
<dbReference type="AlphaFoldDB" id="Q32973"/>
<accession>Q32973</accession>